<dbReference type="GeneID" id="108569542"/>
<name>A0ABM1NIG6_NICVS</name>
<dbReference type="RefSeq" id="XP_017786616.1">
    <property type="nucleotide sequence ID" value="XM_017931127.1"/>
</dbReference>
<keyword evidence="3" id="KW-1185">Reference proteome</keyword>
<evidence type="ECO:0000313" key="4">
    <source>
        <dbReference type="RefSeq" id="XP_017786616.1"/>
    </source>
</evidence>
<gene>
    <name evidence="4" type="primary">LOC108569542</name>
</gene>
<dbReference type="Pfam" id="PF00226">
    <property type="entry name" value="DnaJ"/>
    <property type="match status" value="1"/>
</dbReference>
<dbReference type="Gene3D" id="1.10.287.110">
    <property type="entry name" value="DnaJ domain"/>
    <property type="match status" value="1"/>
</dbReference>
<dbReference type="PROSITE" id="PS50076">
    <property type="entry name" value="DNAJ_2"/>
    <property type="match status" value="1"/>
</dbReference>
<accession>A0ABM1NIG6</accession>
<dbReference type="PANTHER" id="PTHR44825:SF1">
    <property type="entry name" value="DNAJ HOMOLOG SUBFAMILY C MEMBER 4"/>
    <property type="match status" value="1"/>
</dbReference>
<dbReference type="InterPro" id="IPR036869">
    <property type="entry name" value="J_dom_sf"/>
</dbReference>
<keyword evidence="1" id="KW-0472">Membrane</keyword>
<sequence>MIYSSIFAKFRNDLGNRLQLIRRNIHKNHYETLNLRRDCSQKDIRDAYIKLSKQYHPDKTKNILDNQKFSEISEAYNTLSKTQSRSNYDLGLATNDNVHHNTKYRYRSKRSPFHDPSLWRNRNRSYDRFYESQPYYGIQGVQKVSNAAIVILCVILTLTGFGLQIIAIRNSITLDRERMNERSFLAAHDLSKSREEAEKNGNKIQLQRLKDKLKISEFDEKSISKGE</sequence>
<evidence type="ECO:0000259" key="2">
    <source>
        <dbReference type="PROSITE" id="PS50076"/>
    </source>
</evidence>
<feature type="transmembrane region" description="Helical" evidence="1">
    <location>
        <begin position="147"/>
        <end position="168"/>
    </location>
</feature>
<keyword evidence="1" id="KW-1133">Transmembrane helix</keyword>
<proteinExistence type="predicted"/>
<dbReference type="InterPro" id="IPR052763">
    <property type="entry name" value="DnaJ_C4"/>
</dbReference>
<evidence type="ECO:0000313" key="3">
    <source>
        <dbReference type="Proteomes" id="UP000695000"/>
    </source>
</evidence>
<dbReference type="CDD" id="cd06257">
    <property type="entry name" value="DnaJ"/>
    <property type="match status" value="1"/>
</dbReference>
<protein>
    <submittedName>
        <fullName evidence="4">DnaJ-like protein 60</fullName>
    </submittedName>
</protein>
<dbReference type="SMART" id="SM00271">
    <property type="entry name" value="DnaJ"/>
    <property type="match status" value="1"/>
</dbReference>
<feature type="domain" description="J" evidence="2">
    <location>
        <begin position="28"/>
        <end position="92"/>
    </location>
</feature>
<organism evidence="3 4">
    <name type="scientific">Nicrophorus vespilloides</name>
    <name type="common">Boreal carrion beetle</name>
    <dbReference type="NCBI Taxonomy" id="110193"/>
    <lineage>
        <taxon>Eukaryota</taxon>
        <taxon>Metazoa</taxon>
        <taxon>Ecdysozoa</taxon>
        <taxon>Arthropoda</taxon>
        <taxon>Hexapoda</taxon>
        <taxon>Insecta</taxon>
        <taxon>Pterygota</taxon>
        <taxon>Neoptera</taxon>
        <taxon>Endopterygota</taxon>
        <taxon>Coleoptera</taxon>
        <taxon>Polyphaga</taxon>
        <taxon>Staphyliniformia</taxon>
        <taxon>Silphidae</taxon>
        <taxon>Nicrophorinae</taxon>
        <taxon>Nicrophorus</taxon>
    </lineage>
</organism>
<reference evidence="4" key="1">
    <citation type="submission" date="2025-08" db="UniProtKB">
        <authorList>
            <consortium name="RefSeq"/>
        </authorList>
    </citation>
    <scope>IDENTIFICATION</scope>
    <source>
        <tissue evidence="4">Whole Larva</tissue>
    </source>
</reference>
<keyword evidence="1" id="KW-0812">Transmembrane</keyword>
<dbReference type="SUPFAM" id="SSF46565">
    <property type="entry name" value="Chaperone J-domain"/>
    <property type="match status" value="1"/>
</dbReference>
<evidence type="ECO:0000256" key="1">
    <source>
        <dbReference type="SAM" id="Phobius"/>
    </source>
</evidence>
<dbReference type="Proteomes" id="UP000695000">
    <property type="component" value="Unplaced"/>
</dbReference>
<dbReference type="PANTHER" id="PTHR44825">
    <property type="match status" value="1"/>
</dbReference>
<dbReference type="InterPro" id="IPR001623">
    <property type="entry name" value="DnaJ_domain"/>
</dbReference>
<dbReference type="PRINTS" id="PR00625">
    <property type="entry name" value="JDOMAIN"/>
</dbReference>